<dbReference type="GeneID" id="110076333"/>
<keyword evidence="1" id="KW-0175">Coiled coil</keyword>
<keyword evidence="3" id="KW-1185">Reference proteome</keyword>
<evidence type="ECO:0000313" key="4">
    <source>
        <dbReference type="RefSeq" id="XP_072836861.1"/>
    </source>
</evidence>
<feature type="compositionally biased region" description="Basic and acidic residues" evidence="2">
    <location>
        <begin position="1070"/>
        <end position="1085"/>
    </location>
</feature>
<feature type="coiled-coil region" evidence="1">
    <location>
        <begin position="1346"/>
        <end position="1387"/>
    </location>
</feature>
<dbReference type="InterPro" id="IPR037391">
    <property type="entry name" value="PMF1-bd"/>
</dbReference>
<organism evidence="3 4">
    <name type="scientific">Pogona vitticeps</name>
    <name type="common">central bearded dragon</name>
    <dbReference type="NCBI Taxonomy" id="103695"/>
    <lineage>
        <taxon>Eukaryota</taxon>
        <taxon>Metazoa</taxon>
        <taxon>Chordata</taxon>
        <taxon>Craniata</taxon>
        <taxon>Vertebrata</taxon>
        <taxon>Euteleostomi</taxon>
        <taxon>Lepidosauria</taxon>
        <taxon>Squamata</taxon>
        <taxon>Bifurcata</taxon>
        <taxon>Unidentata</taxon>
        <taxon>Episquamata</taxon>
        <taxon>Toxicofera</taxon>
        <taxon>Iguania</taxon>
        <taxon>Acrodonta</taxon>
        <taxon>Agamidae</taxon>
        <taxon>Amphibolurinae</taxon>
        <taxon>Pogona</taxon>
    </lineage>
</organism>
<proteinExistence type="predicted"/>
<feature type="coiled-coil region" evidence="1">
    <location>
        <begin position="1244"/>
        <end position="1292"/>
    </location>
</feature>
<dbReference type="PANTHER" id="PTHR18881">
    <property type="entry name" value="POLYAMINE-MODULATED FACTOR 1-BINDING PROTEIN 1-RELATED"/>
    <property type="match status" value="1"/>
</dbReference>
<feature type="region of interest" description="Disordered" evidence="2">
    <location>
        <begin position="447"/>
        <end position="479"/>
    </location>
</feature>
<feature type="compositionally biased region" description="Basic and acidic residues" evidence="2">
    <location>
        <begin position="957"/>
        <end position="973"/>
    </location>
</feature>
<feature type="region of interest" description="Disordered" evidence="2">
    <location>
        <begin position="957"/>
        <end position="979"/>
    </location>
</feature>
<feature type="coiled-coil region" evidence="1">
    <location>
        <begin position="256"/>
        <end position="294"/>
    </location>
</feature>
<protein>
    <submittedName>
        <fullName evidence="4">Polyamine-modulated factor 1-binding protein 1 isoform X1</fullName>
    </submittedName>
</protein>
<evidence type="ECO:0000313" key="3">
    <source>
        <dbReference type="Proteomes" id="UP001652642"/>
    </source>
</evidence>
<reference evidence="4" key="1">
    <citation type="submission" date="2025-08" db="UniProtKB">
        <authorList>
            <consortium name="RefSeq"/>
        </authorList>
    </citation>
    <scope>IDENTIFICATION</scope>
</reference>
<feature type="region of interest" description="Disordered" evidence="2">
    <location>
        <begin position="330"/>
        <end position="364"/>
    </location>
</feature>
<evidence type="ECO:0000256" key="2">
    <source>
        <dbReference type="SAM" id="MobiDB-lite"/>
    </source>
</evidence>
<dbReference type="PANTHER" id="PTHR18881:SF2">
    <property type="entry name" value="POLYAMINE-MODULATED FACTOR 1-BINDING PROTEIN 1"/>
    <property type="match status" value="1"/>
</dbReference>
<name>A0ABM5EUN1_9SAUR</name>
<sequence>MEARARDGAPHEVDGEPLASLGRRQLLDEFHALYQERLHCLEVLEENQEEVLQAKVKLLQAYVLDLTDQNDILIQVVEELESRTIEPVKMAAVESDYQRPSLALRPMPAECLPGSTATPTVSFPPGQPREQEGLRSVLTLKEQRTLEPGLHQPDAAWQQERAGKELLEEDANAQELQETITDLHNKISRNDVGMAGQLQPKSLLETRLHSLQQETVKSRSIVQVPSQGNISGATMARLCGLPLPSCRSCQPQKLELDAWEWKIRELQNQKREEREQKRRRILDLEESHQQAEGAMVQLVVAPTETAALRSKYRLALSEVVEQREALHGLWERDSHGQQPRAEQAGLVRQSEGQAHEPLERLQSAQEQVGVQDEAIAEPRGGLKAAAEAQAQGKDELAGKAAEGNGLRAQRHPRQAELKALQTSRQEQEASMVEQTRVPRQLQLEKEASLRQSLSPGALLEPLPGEGGSGRPARQAEREDLQERLEQLQLELDLCKERHRDHLLRLEAREGTWEREGLEATGRLLRQCQILKDQLFYYEEVTQKQEVALSCQREREQHLQECLGQAERKASLLEISLDLYRQKYQASLARGGELEDQLRRLQEELTDQAREKEEAALKLHAEHVAGELARELREAQQELSQAQRLSGRCQHNVQELQKQLASGHLELLEREEELAALRRDFAAYKAAHSCSNSSYENQLDYAEALRQKLARAEEESAEHRRKAEEYQELLQDLKAELARVMEQETSARKGATQLEWRVQTLQEEAAAQRERQQLAAAALEQQAKQLGLELEQSHQSWAEKEQEIQKRDQLLRRSQAEAAHAQRALQEKGQEAERHQAQAHRLAARLQEVQQELEKSRAEMAALRVEAEALREDLRTSQEQRQQVAQELAKQEEQRLLAQSRLHSAQEQLEERVAEDAHRAQEGRRLEAEVQLLHERLSAAEAELEEKRDLLEQLTEALRESRQQHQDAKEEARQHQQAAARLEWKLEGSRAGLQQLQQQVQGQESTLEALRAEASQQRRQEEAWQRERQQVRERESRLAREHQELQHQLESCRCRLQEEERKSHSLQTSLAEREAENRALQEQRKQHARELEALQANLGQAQRQLQQQTAQVLQQEADASQLRSELRAVQEREHQSQQTLSAAEAIARRLQEEVASCQASQMEALGKLEQKTQETSCLQAELRLTQRTVARLEEELAGAQEQERQLVALQRERKQEACATKERLSHLSGEAWHWQKEHQTAKLALAEKEEELVVMKVELASLKEKGHRLTEEREELQNEVNLLRQKFIASSQEVESLQTSLEAARDDSYRLQHESELVVANVSQWVKEQKQVNEKLGHKIRDQIKQVAQLTGERDHLHGLVERLQQENKQLKNEVDERRIECERLKALCSSDSDPPCSTGQPLWPTLPADELFPHLIFDSTLQFAQRRSQRGATKWHHS</sequence>
<feature type="region of interest" description="Disordered" evidence="2">
    <location>
        <begin position="1056"/>
        <end position="1085"/>
    </location>
</feature>
<feature type="region of interest" description="Disordered" evidence="2">
    <location>
        <begin position="403"/>
        <end position="435"/>
    </location>
</feature>
<dbReference type="RefSeq" id="XP_072836861.1">
    <property type="nucleotide sequence ID" value="XM_072980760.1"/>
</dbReference>
<feature type="compositionally biased region" description="Low complexity" evidence="2">
    <location>
        <begin position="452"/>
        <end position="463"/>
    </location>
</feature>
<evidence type="ECO:0000256" key="1">
    <source>
        <dbReference type="SAM" id="Coils"/>
    </source>
</evidence>
<accession>A0ABM5EUN1</accession>
<gene>
    <name evidence="4" type="primary">PMFBP1</name>
</gene>
<dbReference type="Proteomes" id="UP001652642">
    <property type="component" value="Chromosome 10"/>
</dbReference>
<feature type="coiled-coil region" evidence="1">
    <location>
        <begin position="41"/>
        <end position="83"/>
    </location>
</feature>